<evidence type="ECO:0000256" key="1">
    <source>
        <dbReference type="SAM" id="Coils"/>
    </source>
</evidence>
<reference evidence="2" key="2">
    <citation type="submission" date="2022-10" db="EMBL/GenBank/DDBJ databases">
        <authorList>
            <consortium name="ENA_rothamsted_submissions"/>
            <consortium name="culmorum"/>
            <person name="King R."/>
        </authorList>
    </citation>
    <scope>NUCLEOTIDE SEQUENCE</scope>
</reference>
<proteinExistence type="predicted"/>
<feature type="coiled-coil region" evidence="1">
    <location>
        <begin position="41"/>
        <end position="93"/>
    </location>
</feature>
<evidence type="ECO:0000313" key="3">
    <source>
        <dbReference type="Proteomes" id="UP001153737"/>
    </source>
</evidence>
<gene>
    <name evidence="2" type="ORF">PHAECO_LOCUS7807</name>
</gene>
<accession>A0A9N9SIC4</accession>
<dbReference type="Proteomes" id="UP001153737">
    <property type="component" value="Chromosome 4"/>
</dbReference>
<dbReference type="AlphaFoldDB" id="A0A9N9SIC4"/>
<dbReference type="OrthoDB" id="10066957at2759"/>
<protein>
    <submittedName>
        <fullName evidence="2">Uncharacterized protein</fullName>
    </submittedName>
</protein>
<dbReference type="EMBL" id="OU896710">
    <property type="protein sequence ID" value="CAG9820710.1"/>
    <property type="molecule type" value="Genomic_DNA"/>
</dbReference>
<dbReference type="Gene3D" id="3.30.70.1820">
    <property type="entry name" value="L1 transposable element, RRM domain"/>
    <property type="match status" value="1"/>
</dbReference>
<sequence length="236" mass="27419">MVITREMRDEIELAVSKAVSESIKREINVKEIISKVTQAITKTISDSLSNLEKAVAELKNKTEAENKKLQDKVGKLEQEMKEVVKKTNIYEEKLDYMDQNTRLSNLRVFNLNESQEEPRNEIKNLFQSKMAITLRDEDINLCYRIGKKNDEKPRGIFIKLRSLDLKQNVYSKKKLLKGTGVVIREDLTKTRVQLLNDSIEKFGLKNVWTENGKIYINHNNKVTSIRNKIEFSKVSI</sequence>
<keyword evidence="3" id="KW-1185">Reference proteome</keyword>
<reference evidence="2" key="1">
    <citation type="submission" date="2022-01" db="EMBL/GenBank/DDBJ databases">
        <authorList>
            <person name="King R."/>
        </authorList>
    </citation>
    <scope>NUCLEOTIDE SEQUENCE</scope>
</reference>
<organism evidence="2 3">
    <name type="scientific">Phaedon cochleariae</name>
    <name type="common">Mustard beetle</name>
    <dbReference type="NCBI Taxonomy" id="80249"/>
    <lineage>
        <taxon>Eukaryota</taxon>
        <taxon>Metazoa</taxon>
        <taxon>Ecdysozoa</taxon>
        <taxon>Arthropoda</taxon>
        <taxon>Hexapoda</taxon>
        <taxon>Insecta</taxon>
        <taxon>Pterygota</taxon>
        <taxon>Neoptera</taxon>
        <taxon>Endopterygota</taxon>
        <taxon>Coleoptera</taxon>
        <taxon>Polyphaga</taxon>
        <taxon>Cucujiformia</taxon>
        <taxon>Chrysomeloidea</taxon>
        <taxon>Chrysomelidae</taxon>
        <taxon>Chrysomelinae</taxon>
        <taxon>Chrysomelini</taxon>
        <taxon>Phaedon</taxon>
    </lineage>
</organism>
<name>A0A9N9SIC4_PHACE</name>
<evidence type="ECO:0000313" key="2">
    <source>
        <dbReference type="EMBL" id="CAG9820710.1"/>
    </source>
</evidence>
<keyword evidence="1" id="KW-0175">Coiled coil</keyword>